<name>A0A1B4VC81_9GAMM</name>
<evidence type="ECO:0000313" key="3">
    <source>
        <dbReference type="Proteomes" id="UP000218899"/>
    </source>
</evidence>
<sequence>MRRGVWSAGAAFVVAFALGVAGCGWEEGQPVGHTQAKQEWHSPTAADRGDDLRDRLQVTQSDH</sequence>
<evidence type="ECO:0000256" key="1">
    <source>
        <dbReference type="SAM" id="MobiDB-lite"/>
    </source>
</evidence>
<protein>
    <recommendedName>
        <fullName evidence="4">Lipoprotein</fullName>
    </recommendedName>
</protein>
<organism evidence="2 3">
    <name type="scientific">Sulfurifustis variabilis</name>
    <dbReference type="NCBI Taxonomy" id="1675686"/>
    <lineage>
        <taxon>Bacteria</taxon>
        <taxon>Pseudomonadati</taxon>
        <taxon>Pseudomonadota</taxon>
        <taxon>Gammaproteobacteria</taxon>
        <taxon>Acidiferrobacterales</taxon>
        <taxon>Acidiferrobacteraceae</taxon>
        <taxon>Sulfurifustis</taxon>
    </lineage>
</organism>
<keyword evidence="3" id="KW-1185">Reference proteome</keyword>
<dbReference type="EMBL" id="AP014936">
    <property type="protein sequence ID" value="BAU48881.1"/>
    <property type="molecule type" value="Genomic_DNA"/>
</dbReference>
<dbReference type="PROSITE" id="PS51257">
    <property type="entry name" value="PROKAR_LIPOPROTEIN"/>
    <property type="match status" value="1"/>
</dbReference>
<accession>A0A1B4VC81</accession>
<dbReference type="Proteomes" id="UP000218899">
    <property type="component" value="Chromosome"/>
</dbReference>
<gene>
    <name evidence="2" type="ORF">SVA_2331</name>
</gene>
<evidence type="ECO:0000313" key="2">
    <source>
        <dbReference type="EMBL" id="BAU48881.1"/>
    </source>
</evidence>
<evidence type="ECO:0008006" key="4">
    <source>
        <dbReference type="Google" id="ProtNLM"/>
    </source>
</evidence>
<reference evidence="2 3" key="1">
    <citation type="submission" date="2015-08" db="EMBL/GenBank/DDBJ databases">
        <title>Complete genome sequence of Sulfurifustis variabilis.</title>
        <authorList>
            <person name="Miura A."/>
            <person name="Kojima H."/>
            <person name="Fukui M."/>
        </authorList>
    </citation>
    <scope>NUCLEOTIDE SEQUENCE [LARGE SCALE GENOMIC DNA]</scope>
    <source>
        <strain evidence="3">skN76</strain>
    </source>
</reference>
<proteinExistence type="predicted"/>
<dbReference type="KEGG" id="sva:SVA_2331"/>
<feature type="region of interest" description="Disordered" evidence="1">
    <location>
        <begin position="27"/>
        <end position="51"/>
    </location>
</feature>
<dbReference type="RefSeq" id="WP_096461351.1">
    <property type="nucleotide sequence ID" value="NZ_AP014936.1"/>
</dbReference>
<dbReference type="AlphaFoldDB" id="A0A1B4VC81"/>